<dbReference type="GO" id="GO:0004518">
    <property type="term" value="F:nuclease activity"/>
    <property type="evidence" value="ECO:0007669"/>
    <property type="project" value="InterPro"/>
</dbReference>
<dbReference type="Gene3D" id="3.40.50.1010">
    <property type="entry name" value="5'-nuclease"/>
    <property type="match status" value="1"/>
</dbReference>
<evidence type="ECO:0000256" key="7">
    <source>
        <dbReference type="ARBA" id="ARBA00022884"/>
    </source>
</evidence>
<evidence type="ECO:0000256" key="8">
    <source>
        <dbReference type="ARBA" id="ARBA00022995"/>
    </source>
</evidence>
<evidence type="ECO:0000256" key="9">
    <source>
        <dbReference type="ARBA" id="ARBA00023247"/>
    </source>
</evidence>
<dbReference type="InterPro" id="IPR006086">
    <property type="entry name" value="XPG-I_dom"/>
</dbReference>
<evidence type="ECO:0000259" key="10">
    <source>
        <dbReference type="Pfam" id="PF00867"/>
    </source>
</evidence>
<evidence type="ECO:0000313" key="14">
    <source>
        <dbReference type="EMBL" id="QOT14770.1"/>
    </source>
</evidence>
<evidence type="ECO:0000256" key="4">
    <source>
        <dbReference type="ARBA" id="ARBA00022557"/>
    </source>
</evidence>
<evidence type="ECO:0000256" key="5">
    <source>
        <dbReference type="ARBA" id="ARBA00022581"/>
    </source>
</evidence>
<dbReference type="EMBL" id="MT797630">
    <property type="protein sequence ID" value="QOT14220.1"/>
    <property type="molecule type" value="Genomic_DNA"/>
</dbReference>
<dbReference type="SUPFAM" id="SSF88723">
    <property type="entry name" value="PIN domain-like"/>
    <property type="match status" value="1"/>
</dbReference>
<protein>
    <recommendedName>
        <fullName evidence="3">Virion host shutoff protein</fullName>
    </recommendedName>
</protein>
<evidence type="ECO:0000256" key="3">
    <source>
        <dbReference type="ARBA" id="ARBA00018606"/>
    </source>
</evidence>
<dbReference type="GO" id="GO:0039595">
    <property type="term" value="P:symbiont-mediated degradation of host mRNA"/>
    <property type="evidence" value="ECO:0007669"/>
    <property type="project" value="UniProtKB-KW"/>
</dbReference>
<dbReference type="EMBL" id="MT813453">
    <property type="protein sequence ID" value="QOT14589.1"/>
    <property type="molecule type" value="Genomic_DNA"/>
</dbReference>
<dbReference type="EMBL" id="MT797631">
    <property type="protein sequence ID" value="QOT14406.1"/>
    <property type="molecule type" value="Genomic_DNA"/>
</dbReference>
<dbReference type="GO" id="GO:0003723">
    <property type="term" value="F:RNA binding"/>
    <property type="evidence" value="ECO:0007669"/>
    <property type="project" value="UniProtKB-KW"/>
</dbReference>
<reference evidence="13" key="3">
    <citation type="submission" date="2020-07" db="EMBL/GenBank/DDBJ databases">
        <title>Distinct polymorphisms in a single herpesvirus gene are capable of enhancing virulence and mediate vaccinal resistance.</title>
        <authorList>
            <person name="Conradie A.M."/>
            <person name="Bertzbach L.D."/>
            <person name="Trimpert J."/>
            <person name="Patria J.N."/>
            <person name="Murata S."/>
            <person name="Parcells M.S."/>
            <person name="Kaufer B.B."/>
        </authorList>
    </citation>
    <scope>NUCLEOTIDE SEQUENCE</scope>
</reference>
<evidence type="ECO:0000313" key="12">
    <source>
        <dbReference type="EMBL" id="QOT14034.1"/>
    </source>
</evidence>
<sequence>MGVYGCMNFAYANGLVRSHISGFISGGDMTPIAVDLWNVMYGLLEKLYPGKIDGVDDSIITLRCLYCLLRLLHQRSYYPVFVADRGFYGNGKTLYGAKAIAATCIATRGGSGRLHARLFDECGSTDVGEARCKRKHPGEKVCRWSERFETPKILYQLCMSIIRYMGYPYVDAGTMEADDICANLFHTKTVAYVLSSDTDLILMGCDIIIDLTRIFPPTIYCRDVLAALQMDYFTFLLNFVRCHTDLHREPTLKSMQEIINLSSAKRCLHDTDCATDDDVPRCIRPLYEEQDRRTGENSYHSEGFDLHIRKDQSKTSCWDNDVSNYTDTNLIRGVQKALKSLRPPRTRCEILEYKFIKHVIATIIPERRTSRVSILKRFPIMQEGRDETAVEDLIFCNIFDVDEASTIVSQFIKRIPEVRPLNHILLKYWGNDALKTTRSND</sequence>
<keyword evidence="6" id="KW-1132">Decay of host mRNAs by virus</keyword>
<keyword evidence="9" id="KW-1262">Eukaryotic host gene expression shutoff by virus</keyword>
<reference evidence="11 16" key="1">
    <citation type="journal article" date="2007" name="Virus Genes">
        <title>Comparative sequence analysis of a highly oncogenic but horizontal spread-defective clone of Marek's disease virus.</title>
        <authorList>
            <person name="Spatz S.J."/>
            <person name="Zhao Y."/>
            <person name="Petherbridge L."/>
            <person name="Smith L.P."/>
            <person name="Baigent S.J."/>
            <person name="Nair V."/>
        </authorList>
    </citation>
    <scope>NUCLEOTIDE SEQUENCE [LARGE SCALE GENOMIC DNA]</scope>
    <source>
        <strain evidence="11">RB-1B</strain>
    </source>
</reference>
<feature type="domain" description="XPG-I" evidence="10">
    <location>
        <begin position="167"/>
        <end position="209"/>
    </location>
</feature>
<proteinExistence type="inferred from homology"/>
<dbReference type="Proteomes" id="UP000143489">
    <property type="component" value="Segment"/>
</dbReference>
<keyword evidence="4" id="KW-1192">Host mRNA suppression by virus</keyword>
<evidence type="ECO:0000313" key="16">
    <source>
        <dbReference type="Proteomes" id="UP000143489"/>
    </source>
</evidence>
<gene>
    <name evidence="11" type="ORF">MDV054</name>
</gene>
<comment type="subcellular location">
    <subcellularLocation>
        <location evidence="1">Virion</location>
    </subcellularLocation>
</comment>
<name>A7KQ40_9ALPH</name>
<dbReference type="EMBL" id="MT872313">
    <property type="protein sequence ID" value="QOT14770.1"/>
    <property type="molecule type" value="Genomic_DNA"/>
</dbReference>
<dbReference type="GO" id="GO:0039657">
    <property type="term" value="P:symbiont-mediated suppression of host gene expression"/>
    <property type="evidence" value="ECO:0007669"/>
    <property type="project" value="UniProtKB-KW"/>
</dbReference>
<comment type="similarity">
    <text evidence="2">Belongs to the herpesviridae VHS protein family.</text>
</comment>
<organism evidence="11 16">
    <name type="scientific">Gallid alphaherpesvirus 2</name>
    <dbReference type="NCBI Taxonomy" id="10390"/>
    <lineage>
        <taxon>Viruses</taxon>
        <taxon>Duplodnaviria</taxon>
        <taxon>Heunggongvirae</taxon>
        <taxon>Peploviricota</taxon>
        <taxon>Herviviricetes</taxon>
        <taxon>Herpesvirales</taxon>
        <taxon>Orthoherpesviridae</taxon>
        <taxon>Alphaherpesvirinae</taxon>
        <taxon>Mardivirus</taxon>
        <taxon>Mardivirus gallidalpha2</taxon>
    </lineage>
</organism>
<accession>A7KQ40</accession>
<reference evidence="12" key="2">
    <citation type="submission" date="2020-07" db="EMBL/GenBank/DDBJ databases">
        <title>Distinct polymorphisms in a single herpesvirus gene are capable of enhancing virulence and mediate vaccinal resistance.</title>
        <authorList>
            <person name="Conradie A.M."/>
            <person name="Bertzbach L.D."/>
            <person name="Trimpert J.D."/>
            <person name="Patria J.N."/>
            <person name="Murata S."/>
            <person name="Parcells M.S."/>
            <person name="Kaufer B.B."/>
        </authorList>
    </citation>
    <scope>NUCLEOTIDE SEQUENCE</scope>
</reference>
<evidence type="ECO:0000313" key="13">
    <source>
        <dbReference type="EMBL" id="QOT14220.1"/>
    </source>
</evidence>
<dbReference type="EMBL" id="MT994392">
    <property type="protein sequence ID" value="QOT15043.1"/>
    <property type="molecule type" value="Genomic_DNA"/>
</dbReference>
<dbReference type="EMBL" id="EF523390">
    <property type="protein sequence ID" value="ABR13126.1"/>
    <property type="molecule type" value="Genomic_DNA"/>
</dbReference>
<keyword evidence="8" id="KW-1190">Host gene expression shutoff by virus</keyword>
<dbReference type="Pfam" id="PF00867">
    <property type="entry name" value="XPG_I"/>
    <property type="match status" value="1"/>
</dbReference>
<dbReference type="EMBL" id="MT955328">
    <property type="protein sequence ID" value="QOT14903.1"/>
    <property type="molecule type" value="Genomic_DNA"/>
</dbReference>
<evidence type="ECO:0000256" key="1">
    <source>
        <dbReference type="ARBA" id="ARBA00004328"/>
    </source>
</evidence>
<reference evidence="15" key="5">
    <citation type="submission" date="2020-09" db="EMBL/GenBank/DDBJ databases">
        <title>Functional analysis of genomic repeat regions in Marek's disease virus replication and pathogenesis.</title>
        <authorList>
            <person name="Vychodil T."/>
            <person name="Conradie A.M."/>
            <person name="Trimpert J."/>
            <person name="Aswad A."/>
            <person name="Bertzbach L.D."/>
            <person name="Kaufer B."/>
        </authorList>
    </citation>
    <scope>NUCLEOTIDE SEQUENCE</scope>
</reference>
<dbReference type="InterPro" id="IPR029060">
    <property type="entry name" value="PIN-like_dom_sf"/>
</dbReference>
<reference evidence="14" key="4">
    <citation type="submission" date="2020-08" db="EMBL/GenBank/DDBJ databases">
        <title>Marek's disease virus requires both copies of the inverted repeat regions for efficient in vivo replication and pathogenesis.</title>
        <authorList>
            <person name="Conradie A.M."/>
            <person name="Kaufer B."/>
        </authorList>
    </citation>
    <scope>NUCLEOTIDE SEQUENCE</scope>
</reference>
<evidence type="ECO:0000313" key="15">
    <source>
        <dbReference type="EMBL" id="QOT14903.1"/>
    </source>
</evidence>
<evidence type="ECO:0000256" key="6">
    <source>
        <dbReference type="ARBA" id="ARBA00022616"/>
    </source>
</evidence>
<dbReference type="EMBL" id="MT797629">
    <property type="protein sequence ID" value="QOT14034.1"/>
    <property type="molecule type" value="Genomic_DNA"/>
</dbReference>
<evidence type="ECO:0000256" key="2">
    <source>
        <dbReference type="ARBA" id="ARBA00009669"/>
    </source>
</evidence>
<keyword evidence="7" id="KW-0694">RNA-binding</keyword>
<keyword evidence="5" id="KW-0945">Host-virus interaction</keyword>
<evidence type="ECO:0000313" key="11">
    <source>
        <dbReference type="EMBL" id="ABR13126.1"/>
    </source>
</evidence>